<dbReference type="CDD" id="cd01427">
    <property type="entry name" value="HAD_like"/>
    <property type="match status" value="1"/>
</dbReference>
<dbReference type="SFLD" id="SFLDG01129">
    <property type="entry name" value="C1.5:_HAD__Beta-PGM__Phosphata"/>
    <property type="match status" value="1"/>
</dbReference>
<dbReference type="InterPro" id="IPR041492">
    <property type="entry name" value="HAD_2"/>
</dbReference>
<evidence type="ECO:0000256" key="4">
    <source>
        <dbReference type="ARBA" id="ARBA00013078"/>
    </source>
</evidence>
<evidence type="ECO:0000256" key="3">
    <source>
        <dbReference type="ARBA" id="ARBA00006171"/>
    </source>
</evidence>
<proteinExistence type="inferred from homology"/>
<evidence type="ECO:0000256" key="2">
    <source>
        <dbReference type="ARBA" id="ARBA00004818"/>
    </source>
</evidence>
<name>A0AA94EH95_9GAMM</name>
<dbReference type="NCBIfam" id="TIGR01549">
    <property type="entry name" value="HAD-SF-IA-v1"/>
    <property type="match status" value="1"/>
</dbReference>
<evidence type="ECO:0000313" key="6">
    <source>
        <dbReference type="Proteomes" id="UP000286680"/>
    </source>
</evidence>
<protein>
    <recommendedName>
        <fullName evidence="4">phosphoglycolate phosphatase</fullName>
        <ecNumber evidence="4">3.1.3.18</ecNumber>
    </recommendedName>
</protein>
<dbReference type="Gene3D" id="1.10.150.240">
    <property type="entry name" value="Putative phosphatase, domain 2"/>
    <property type="match status" value="1"/>
</dbReference>
<dbReference type="GO" id="GO:0006281">
    <property type="term" value="P:DNA repair"/>
    <property type="evidence" value="ECO:0007669"/>
    <property type="project" value="TreeGrafter"/>
</dbReference>
<dbReference type="SUPFAM" id="SSF56784">
    <property type="entry name" value="HAD-like"/>
    <property type="match status" value="1"/>
</dbReference>
<dbReference type="RefSeq" id="WP_126819573.1">
    <property type="nucleotide sequence ID" value="NZ_PIPS01000001.1"/>
</dbReference>
<dbReference type="InterPro" id="IPR050155">
    <property type="entry name" value="HAD-like_hydrolase_sf"/>
</dbReference>
<dbReference type="InterPro" id="IPR036412">
    <property type="entry name" value="HAD-like_sf"/>
</dbReference>
<organism evidence="5 6">
    <name type="scientific">Idiomarina aquatica</name>
    <dbReference type="NCBI Taxonomy" id="1327752"/>
    <lineage>
        <taxon>Bacteria</taxon>
        <taxon>Pseudomonadati</taxon>
        <taxon>Pseudomonadota</taxon>
        <taxon>Gammaproteobacteria</taxon>
        <taxon>Alteromonadales</taxon>
        <taxon>Idiomarinaceae</taxon>
        <taxon>Idiomarina</taxon>
    </lineage>
</organism>
<comment type="catalytic activity">
    <reaction evidence="1">
        <text>2-phosphoglycolate + H2O = glycolate + phosphate</text>
        <dbReference type="Rhea" id="RHEA:14369"/>
        <dbReference type="ChEBI" id="CHEBI:15377"/>
        <dbReference type="ChEBI" id="CHEBI:29805"/>
        <dbReference type="ChEBI" id="CHEBI:43474"/>
        <dbReference type="ChEBI" id="CHEBI:58033"/>
        <dbReference type="EC" id="3.1.3.18"/>
    </reaction>
</comment>
<dbReference type="Proteomes" id="UP000286680">
    <property type="component" value="Unassembled WGS sequence"/>
</dbReference>
<evidence type="ECO:0000256" key="1">
    <source>
        <dbReference type="ARBA" id="ARBA00000830"/>
    </source>
</evidence>
<dbReference type="GO" id="GO:0008967">
    <property type="term" value="F:phosphoglycolate phosphatase activity"/>
    <property type="evidence" value="ECO:0007669"/>
    <property type="project" value="UniProtKB-EC"/>
</dbReference>
<gene>
    <name evidence="5" type="ORF">CWE23_04015</name>
</gene>
<reference evidence="6" key="1">
    <citation type="journal article" date="2018" name="Front. Microbiol.">
        <title>Genome-Based Analysis Reveals the Taxonomy and Diversity of the Family Idiomarinaceae.</title>
        <authorList>
            <person name="Liu Y."/>
            <person name="Lai Q."/>
            <person name="Shao Z."/>
        </authorList>
    </citation>
    <scope>NUCLEOTIDE SEQUENCE [LARGE SCALE GENOMIC DNA]</scope>
    <source>
        <strain evidence="6">SN-14</strain>
    </source>
</reference>
<dbReference type="InterPro" id="IPR023198">
    <property type="entry name" value="PGP-like_dom2"/>
</dbReference>
<keyword evidence="6" id="KW-1185">Reference proteome</keyword>
<sequence length="220" mass="24486">MRSVSQYKTLVFDCDGVVLNSNHVKTKAFYKATLPYGEKAASTFVKYHTENGGISRYKKFAHFLEEIAGNIKGPGLDELLERYATEVVDGLLTCDVAEGLEKLRKQTPDSRWLIVSGGDQDELRLVFEKRGLASLFDGGIFGSPTPKKDILDRELETGNIQQPALFIGDSKYDHESAQYAGLDFVFVSSWSEVNNANKWLESNCITSVLSTACLLDLNQE</sequence>
<dbReference type="EC" id="3.1.3.18" evidence="4"/>
<dbReference type="PANTHER" id="PTHR43434">
    <property type="entry name" value="PHOSPHOGLYCOLATE PHOSPHATASE"/>
    <property type="match status" value="1"/>
</dbReference>
<accession>A0AA94EH95</accession>
<dbReference type="SFLD" id="SFLDS00003">
    <property type="entry name" value="Haloacid_Dehalogenase"/>
    <property type="match status" value="1"/>
</dbReference>
<dbReference type="AlphaFoldDB" id="A0AA94EH95"/>
<dbReference type="PANTHER" id="PTHR43434:SF1">
    <property type="entry name" value="PHOSPHOGLYCOLATE PHOSPHATASE"/>
    <property type="match status" value="1"/>
</dbReference>
<comment type="pathway">
    <text evidence="2">Organic acid metabolism; glycolate biosynthesis; glycolate from 2-phosphoglycolate: step 1/1.</text>
</comment>
<keyword evidence="5" id="KW-0378">Hydrolase</keyword>
<evidence type="ECO:0000313" key="5">
    <source>
        <dbReference type="EMBL" id="RUO45192.1"/>
    </source>
</evidence>
<comment type="caution">
    <text evidence="5">The sequence shown here is derived from an EMBL/GenBank/DDBJ whole genome shotgun (WGS) entry which is preliminary data.</text>
</comment>
<dbReference type="Pfam" id="PF13419">
    <property type="entry name" value="HAD_2"/>
    <property type="match status" value="1"/>
</dbReference>
<dbReference type="InterPro" id="IPR023214">
    <property type="entry name" value="HAD_sf"/>
</dbReference>
<dbReference type="InterPro" id="IPR006439">
    <property type="entry name" value="HAD-SF_hydro_IA"/>
</dbReference>
<comment type="similarity">
    <text evidence="3">Belongs to the HAD-like hydrolase superfamily. CbbY/CbbZ/Gph/YieH family.</text>
</comment>
<dbReference type="EMBL" id="PIPS01000001">
    <property type="protein sequence ID" value="RUO45192.1"/>
    <property type="molecule type" value="Genomic_DNA"/>
</dbReference>
<dbReference type="Gene3D" id="3.40.50.1000">
    <property type="entry name" value="HAD superfamily/HAD-like"/>
    <property type="match status" value="1"/>
</dbReference>